<dbReference type="PANTHER" id="PTHR30304">
    <property type="entry name" value="D-TAGATOSE-1,6-BISPHOSPHATE ALDOLASE"/>
    <property type="match status" value="1"/>
</dbReference>
<dbReference type="CDD" id="cd00947">
    <property type="entry name" value="TBP_aldolase_IIB"/>
    <property type="match status" value="1"/>
</dbReference>
<evidence type="ECO:0000313" key="1">
    <source>
        <dbReference type="EMBL" id="MCP8352178.1"/>
    </source>
</evidence>
<sequence length="342" mass="36672">MTLVPLSTLLRHAHKNGYAIPAFNISFQEQAQAILDAATETQSPVIIQLSTGGLKHASTWMVDGLIQHIKKSPLPICLHRDHCHSLDDFQAALELGFSSIMMDGSLTADGKPNAFEENVRITQQALDMAKSYPASVEGELGCLGSLITGLSGEEDGTQAADILSLEQLLTDPSEARDFVAQANVDALAIAIGTSHGAYKFSAPPTESVLNIQRVSMIAEAIPNTPLVLHGSSSVPQDLLTTINQHGGAIDPTFGVPVAAIQKAIQHGVAKVNIDTDLRLAATAAVRQHLNEHPEEMDPRKYLSASRAAMKEICISRYQAFRAAGQAPFIQKTQHDPFTTEVS</sequence>
<dbReference type="InterPro" id="IPR000771">
    <property type="entry name" value="FBA_II"/>
</dbReference>
<dbReference type="EMBL" id="JAKUDN010000002">
    <property type="protein sequence ID" value="MCP8352178.1"/>
    <property type="molecule type" value="Genomic_DNA"/>
</dbReference>
<proteinExistence type="predicted"/>
<dbReference type="Proteomes" id="UP001320768">
    <property type="component" value="Unassembled WGS sequence"/>
</dbReference>
<keyword evidence="2" id="KW-1185">Reference proteome</keyword>
<gene>
    <name evidence="1" type="ORF">MKS91_02615</name>
</gene>
<dbReference type="Gene3D" id="3.20.20.70">
    <property type="entry name" value="Aldolase class I"/>
    <property type="match status" value="1"/>
</dbReference>
<dbReference type="InterPro" id="IPR013785">
    <property type="entry name" value="Aldolase_TIM"/>
</dbReference>
<dbReference type="Pfam" id="PF01116">
    <property type="entry name" value="F_bP_aldolase"/>
    <property type="match status" value="1"/>
</dbReference>
<name>A0ABT1L5M7_9GAMM</name>
<dbReference type="PIRSF" id="PIRSF001359">
    <property type="entry name" value="F_bP_aldolase_II"/>
    <property type="match status" value="1"/>
</dbReference>
<evidence type="ECO:0000313" key="2">
    <source>
        <dbReference type="Proteomes" id="UP001320768"/>
    </source>
</evidence>
<dbReference type="SUPFAM" id="SSF51569">
    <property type="entry name" value="Aldolase"/>
    <property type="match status" value="1"/>
</dbReference>
<reference evidence="1 2" key="1">
    <citation type="journal article" date="2022" name="Nat. Microbiol.">
        <title>The microbiome of a bacterivorous marine choanoflagellate contains a resource-demanding obligate bacterial associate.</title>
        <authorList>
            <person name="Needham D.M."/>
            <person name="Poirier C."/>
            <person name="Bachy C."/>
            <person name="George E.E."/>
            <person name="Wilken S."/>
            <person name="Yung C.C.M."/>
            <person name="Limardo A.J."/>
            <person name="Morando M."/>
            <person name="Sudek L."/>
            <person name="Malmstrom R.R."/>
            <person name="Keeling P.J."/>
            <person name="Santoro A.E."/>
            <person name="Worden A.Z."/>
        </authorList>
    </citation>
    <scope>NUCLEOTIDE SEQUENCE [LARGE SCALE GENOMIC DNA]</scope>
    <source>
        <strain evidence="1 2">Comchoano-2</strain>
    </source>
</reference>
<dbReference type="InterPro" id="IPR050246">
    <property type="entry name" value="Class_II_FBP_aldolase"/>
</dbReference>
<dbReference type="RefSeq" id="WP_258569286.1">
    <property type="nucleotide sequence ID" value="NZ_JAKUDN010000002.1"/>
</dbReference>
<dbReference type="PANTHER" id="PTHR30304:SF0">
    <property type="entry name" value="D-TAGATOSE-1,6-BISPHOSPHATE ALDOLASE SUBUNIT GATY-RELATED"/>
    <property type="match status" value="1"/>
</dbReference>
<protein>
    <submittedName>
        <fullName evidence="1">Ketose-bisphosphate aldolase</fullName>
    </submittedName>
</protein>
<organism evidence="1 2">
    <name type="scientific">Candidatus Synchoanobacter obligatus</name>
    <dbReference type="NCBI Taxonomy" id="2919597"/>
    <lineage>
        <taxon>Bacteria</taxon>
        <taxon>Pseudomonadati</taxon>
        <taxon>Pseudomonadota</taxon>
        <taxon>Gammaproteobacteria</taxon>
        <taxon>Candidatus Comchoanobacterales</taxon>
        <taxon>Candidatus Comchoanobacteraceae</taxon>
        <taxon>Candidatus Synchoanobacter</taxon>
    </lineage>
</organism>
<comment type="caution">
    <text evidence="1">The sequence shown here is derived from an EMBL/GenBank/DDBJ whole genome shotgun (WGS) entry which is preliminary data.</text>
</comment>
<accession>A0ABT1L5M7</accession>
<dbReference type="NCBIfam" id="TIGR00167">
    <property type="entry name" value="cbbA"/>
    <property type="match status" value="1"/>
</dbReference>